<organism evidence="3">
    <name type="scientific">Hexamita inflata</name>
    <dbReference type="NCBI Taxonomy" id="28002"/>
    <lineage>
        <taxon>Eukaryota</taxon>
        <taxon>Metamonada</taxon>
        <taxon>Diplomonadida</taxon>
        <taxon>Hexamitidae</taxon>
        <taxon>Hexamitinae</taxon>
        <taxon>Hexamita</taxon>
    </lineage>
</organism>
<dbReference type="SUPFAM" id="SSF52075">
    <property type="entry name" value="Outer arm dynein light chain 1"/>
    <property type="match status" value="1"/>
</dbReference>
<protein>
    <submittedName>
        <fullName evidence="3">InlB B-repeat-containing protein</fullName>
    </submittedName>
    <submittedName>
        <fullName evidence="4">InlB_B-repeat-containing protein</fullName>
    </submittedName>
</protein>
<reference evidence="4 5" key="2">
    <citation type="submission" date="2024-07" db="EMBL/GenBank/DDBJ databases">
        <authorList>
            <person name="Akdeniz Z."/>
        </authorList>
    </citation>
    <scope>NUCLEOTIDE SEQUENCE [LARGE SCALE GENOMIC DNA]</scope>
</reference>
<dbReference type="Gene3D" id="3.80.10.10">
    <property type="entry name" value="Ribonuclease Inhibitor"/>
    <property type="match status" value="1"/>
</dbReference>
<accession>A0AA86RB47</accession>
<dbReference type="InterPro" id="IPR001611">
    <property type="entry name" value="Leu-rich_rpt"/>
</dbReference>
<keyword evidence="1" id="KW-0433">Leucine-rich repeat</keyword>
<dbReference type="Pfam" id="PF12799">
    <property type="entry name" value="LRR_4"/>
    <property type="match status" value="1"/>
</dbReference>
<keyword evidence="2" id="KW-0677">Repeat</keyword>
<dbReference type="InterPro" id="IPR025875">
    <property type="entry name" value="Leu-rich_rpt_4"/>
</dbReference>
<gene>
    <name evidence="4" type="ORF">HINF_LOCUS55730</name>
    <name evidence="3" type="ORF">HINF_LOCUS60552</name>
</gene>
<evidence type="ECO:0000313" key="3">
    <source>
        <dbReference type="EMBL" id="CAI9972907.1"/>
    </source>
</evidence>
<dbReference type="InterPro" id="IPR032675">
    <property type="entry name" value="LRR_dom_sf"/>
</dbReference>
<sequence length="214" mass="24972">MKYKPQSARFALTYRPLDIFWEISRGSVSEQGWGSAFKVMQYQIKITFVISRQSNFQQFNHLRIINGQKVQKQEKCQGKCQLLKDPELVDFSFGLLTRLQVTYNKLSKYLIFTDDCKIQNVQGVQQMQQLIDLALSNNQIKDISIIGVMKQLERIYLSNNEISDISPLSSKTPMLLQLNSIQIILRRTIYWIRCICQSFSLRNRNSQDSQNFGV</sequence>
<evidence type="ECO:0000313" key="4">
    <source>
        <dbReference type="EMBL" id="CAL6072656.1"/>
    </source>
</evidence>
<dbReference type="Proteomes" id="UP001642409">
    <property type="component" value="Unassembled WGS sequence"/>
</dbReference>
<dbReference type="AlphaFoldDB" id="A0AA86RB47"/>
<evidence type="ECO:0000256" key="1">
    <source>
        <dbReference type="ARBA" id="ARBA00022614"/>
    </source>
</evidence>
<name>A0AA86RB47_9EUKA</name>
<comment type="caution">
    <text evidence="3">The sequence shown here is derived from an EMBL/GenBank/DDBJ whole genome shotgun (WGS) entry which is preliminary data.</text>
</comment>
<reference evidence="3" key="1">
    <citation type="submission" date="2023-06" db="EMBL/GenBank/DDBJ databases">
        <authorList>
            <person name="Kurt Z."/>
        </authorList>
    </citation>
    <scope>NUCLEOTIDE SEQUENCE</scope>
</reference>
<dbReference type="PROSITE" id="PS51450">
    <property type="entry name" value="LRR"/>
    <property type="match status" value="2"/>
</dbReference>
<evidence type="ECO:0000256" key="2">
    <source>
        <dbReference type="ARBA" id="ARBA00022737"/>
    </source>
</evidence>
<dbReference type="EMBL" id="CATOUU010001116">
    <property type="protein sequence ID" value="CAI9972907.1"/>
    <property type="molecule type" value="Genomic_DNA"/>
</dbReference>
<proteinExistence type="predicted"/>
<evidence type="ECO:0000313" key="5">
    <source>
        <dbReference type="Proteomes" id="UP001642409"/>
    </source>
</evidence>
<dbReference type="EMBL" id="CAXDID020000296">
    <property type="protein sequence ID" value="CAL6072656.1"/>
    <property type="molecule type" value="Genomic_DNA"/>
</dbReference>
<keyword evidence="5" id="KW-1185">Reference proteome</keyword>